<organism evidence="9 10">
    <name type="scientific">Candidatus Thermochlorobacter aerophilus</name>
    <dbReference type="NCBI Taxonomy" id="1868324"/>
    <lineage>
        <taxon>Bacteria</taxon>
        <taxon>Pseudomonadati</taxon>
        <taxon>Chlorobiota</taxon>
        <taxon>Chlorobiia</taxon>
        <taxon>Chlorobiales</taxon>
        <taxon>Candidatus Thermochlorobacteriaceae</taxon>
        <taxon>Candidatus Thermochlorobacter</taxon>
    </lineage>
</organism>
<dbReference type="Pfam" id="PF01594">
    <property type="entry name" value="AI-2E_transport"/>
    <property type="match status" value="1"/>
</dbReference>
<evidence type="ECO:0000256" key="4">
    <source>
        <dbReference type="ARBA" id="ARBA00022475"/>
    </source>
</evidence>
<protein>
    <submittedName>
        <fullName evidence="9">AI-2E family transporter</fullName>
    </submittedName>
</protein>
<evidence type="ECO:0000313" key="10">
    <source>
        <dbReference type="Proteomes" id="UP000266389"/>
    </source>
</evidence>
<feature type="transmembrane region" description="Helical" evidence="8">
    <location>
        <begin position="277"/>
        <end position="304"/>
    </location>
</feature>
<keyword evidence="4" id="KW-1003">Cell membrane</keyword>
<keyword evidence="7 8" id="KW-0472">Membrane</keyword>
<feature type="transmembrane region" description="Helical" evidence="8">
    <location>
        <begin position="311"/>
        <end position="328"/>
    </location>
</feature>
<evidence type="ECO:0000256" key="3">
    <source>
        <dbReference type="ARBA" id="ARBA00022448"/>
    </source>
</evidence>
<keyword evidence="6 8" id="KW-1133">Transmembrane helix</keyword>
<feature type="transmembrane region" description="Helical" evidence="8">
    <location>
        <begin position="65"/>
        <end position="87"/>
    </location>
</feature>
<dbReference type="AlphaFoldDB" id="A0A395M344"/>
<sequence length="415" mass="45802">MLLALASLLVIFFAYEVREVLSPLLIFILAVFLLYPVSDNFYANRLIWICVVLFTAWFAKTLSGLLAPFIIGFVLAYLFEPLTGFLMRLHRHITRQVSALIITLFGVGSVILAVVFITPLITAQLSALASSLSTLSEQAELFVQEILAHPLAIQLGLNSQDMQDSLIAWLRTRTDDIGSISANAISAVASSFPQLLSAIIDIVLIPFLAFYFLSDFPAIKATIRQLVPPQYRTQFADYASLGSEIVRQYLRGQLIVVFILIVFYSLAFSLIKLRYPFLVGIVYGVMSFVPYIGGIIAFLVSVLVAVFGENVVQTIALIGVIYAAGHALENFVLAPKIVGDRVKLNPIVLFLAIFLFGYFFGFFGVLLAVPLSAFLVEVLRRYLAQREAATASLYATSPDMHATAASKPEEEVKEF</sequence>
<keyword evidence="5 8" id="KW-0812">Transmembrane</keyword>
<evidence type="ECO:0000256" key="5">
    <source>
        <dbReference type="ARBA" id="ARBA00022692"/>
    </source>
</evidence>
<gene>
    <name evidence="9" type="ORF">D0433_00960</name>
</gene>
<dbReference type="GO" id="GO:0005886">
    <property type="term" value="C:plasma membrane"/>
    <property type="evidence" value="ECO:0007669"/>
    <property type="project" value="UniProtKB-SubCell"/>
</dbReference>
<accession>A0A395M344</accession>
<feature type="transmembrane region" description="Helical" evidence="8">
    <location>
        <begin position="99"/>
        <end position="121"/>
    </location>
</feature>
<evidence type="ECO:0000256" key="7">
    <source>
        <dbReference type="ARBA" id="ARBA00023136"/>
    </source>
</evidence>
<evidence type="ECO:0000256" key="1">
    <source>
        <dbReference type="ARBA" id="ARBA00004651"/>
    </source>
</evidence>
<name>A0A395M344_9BACT</name>
<feature type="transmembrane region" description="Helical" evidence="8">
    <location>
        <begin position="42"/>
        <end position="59"/>
    </location>
</feature>
<dbReference type="InterPro" id="IPR002549">
    <property type="entry name" value="AI-2E-like"/>
</dbReference>
<reference evidence="9 10" key="1">
    <citation type="journal article" date="2011" name="ISME J.">
        <title>Community ecology of hot spring cyanobacterial mats: predominant populations and their functional potential.</title>
        <authorList>
            <person name="Klatt C.G."/>
            <person name="Wood J.M."/>
            <person name="Rusch D.B."/>
            <person name="Bateson M.M."/>
            <person name="Hamamura N."/>
            <person name="Heidelberg J.F."/>
            <person name="Grossman A.R."/>
            <person name="Bhaya D."/>
            <person name="Cohan F.M."/>
            <person name="Kuhl M."/>
            <person name="Bryant D.A."/>
            <person name="Ward D.M."/>
        </authorList>
    </citation>
    <scope>NUCLEOTIDE SEQUENCE [LARGE SCALE GENOMIC DNA]</scope>
    <source>
        <strain evidence="9">OS</strain>
    </source>
</reference>
<dbReference type="GO" id="GO:0055085">
    <property type="term" value="P:transmembrane transport"/>
    <property type="evidence" value="ECO:0007669"/>
    <property type="project" value="TreeGrafter"/>
</dbReference>
<evidence type="ECO:0000256" key="2">
    <source>
        <dbReference type="ARBA" id="ARBA00009773"/>
    </source>
</evidence>
<evidence type="ECO:0000256" key="8">
    <source>
        <dbReference type="SAM" id="Phobius"/>
    </source>
</evidence>
<comment type="similarity">
    <text evidence="2">Belongs to the autoinducer-2 exporter (AI-2E) (TC 2.A.86) family.</text>
</comment>
<keyword evidence="3" id="KW-0813">Transport</keyword>
<feature type="transmembrane region" description="Helical" evidence="8">
    <location>
        <begin position="348"/>
        <end position="376"/>
    </location>
</feature>
<dbReference type="PANTHER" id="PTHR21716:SF53">
    <property type="entry name" value="PERMEASE PERM-RELATED"/>
    <property type="match status" value="1"/>
</dbReference>
<dbReference type="EMBL" id="PHFL01000007">
    <property type="protein sequence ID" value="RFM25225.1"/>
    <property type="molecule type" value="Genomic_DNA"/>
</dbReference>
<comment type="subcellular location">
    <subcellularLocation>
        <location evidence="1">Cell membrane</location>
        <topology evidence="1">Multi-pass membrane protein</topology>
    </subcellularLocation>
</comment>
<comment type="caution">
    <text evidence="9">The sequence shown here is derived from an EMBL/GenBank/DDBJ whole genome shotgun (WGS) entry which is preliminary data.</text>
</comment>
<feature type="transmembrane region" description="Helical" evidence="8">
    <location>
        <begin position="254"/>
        <end position="271"/>
    </location>
</feature>
<evidence type="ECO:0000313" key="9">
    <source>
        <dbReference type="EMBL" id="RFM25225.1"/>
    </source>
</evidence>
<evidence type="ECO:0000256" key="6">
    <source>
        <dbReference type="ARBA" id="ARBA00022989"/>
    </source>
</evidence>
<feature type="transmembrane region" description="Helical" evidence="8">
    <location>
        <begin position="20"/>
        <end position="37"/>
    </location>
</feature>
<proteinExistence type="inferred from homology"/>
<feature type="transmembrane region" description="Helical" evidence="8">
    <location>
        <begin position="195"/>
        <end position="214"/>
    </location>
</feature>
<dbReference type="PANTHER" id="PTHR21716">
    <property type="entry name" value="TRANSMEMBRANE PROTEIN"/>
    <property type="match status" value="1"/>
</dbReference>
<dbReference type="Proteomes" id="UP000266389">
    <property type="component" value="Unassembled WGS sequence"/>
</dbReference>